<name>A0A9W7AQK6_9STRA</name>
<dbReference type="Pfam" id="PF03151">
    <property type="entry name" value="TPT"/>
    <property type="match status" value="1"/>
</dbReference>
<comment type="subcellular location">
    <subcellularLocation>
        <location evidence="1">Membrane</location>
        <topology evidence="1">Multi-pass membrane protein</topology>
    </subcellularLocation>
</comment>
<sequence>METLVGALVLAWYISNTLSSYYTKVVFRVSERGHEELFTPLLSLSLVVTFVQLTTAGISGKLYHSLFGNGQQSPWSYFQTKRVSDPPKAKRLVIIAVCNATGTLCTNIGYIYGSVSLVQLIKSMEPVATFICDALVFKTASNRTTVVGVLLVIFGSSFASFKDSSFNSLSVGAAMLSNTVLPIRNVLTKFTVSSEKSVPVGGPQNSLTDEPRGFLLFAFISSLGAVFVGFLAVLSMALFSVTPVSEITTEAIF</sequence>
<evidence type="ECO:0000259" key="6">
    <source>
        <dbReference type="Pfam" id="PF03151"/>
    </source>
</evidence>
<evidence type="ECO:0000313" key="8">
    <source>
        <dbReference type="Proteomes" id="UP001165122"/>
    </source>
</evidence>
<keyword evidence="4 5" id="KW-0472">Membrane</keyword>
<dbReference type="InterPro" id="IPR037185">
    <property type="entry name" value="EmrE-like"/>
</dbReference>
<comment type="caution">
    <text evidence="7">The sequence shown here is derived from an EMBL/GenBank/DDBJ whole genome shotgun (WGS) entry which is preliminary data.</text>
</comment>
<keyword evidence="3 5" id="KW-1133">Transmembrane helix</keyword>
<reference evidence="8" key="1">
    <citation type="journal article" date="2023" name="Commun. Biol.">
        <title>Genome analysis of Parmales, the sister group of diatoms, reveals the evolutionary specialization of diatoms from phago-mixotrophs to photoautotrophs.</title>
        <authorList>
            <person name="Ban H."/>
            <person name="Sato S."/>
            <person name="Yoshikawa S."/>
            <person name="Yamada K."/>
            <person name="Nakamura Y."/>
            <person name="Ichinomiya M."/>
            <person name="Sato N."/>
            <person name="Blanc-Mathieu R."/>
            <person name="Endo H."/>
            <person name="Kuwata A."/>
            <person name="Ogata H."/>
        </authorList>
    </citation>
    <scope>NUCLEOTIDE SEQUENCE [LARGE SCALE GENOMIC DNA]</scope>
    <source>
        <strain evidence="8">NIES 3700</strain>
    </source>
</reference>
<dbReference type="EMBL" id="BRXW01000812">
    <property type="protein sequence ID" value="GMH77376.1"/>
    <property type="molecule type" value="Genomic_DNA"/>
</dbReference>
<evidence type="ECO:0000256" key="2">
    <source>
        <dbReference type="ARBA" id="ARBA00022692"/>
    </source>
</evidence>
<feature type="domain" description="Sugar phosphate transporter" evidence="6">
    <location>
        <begin position="5"/>
        <end position="197"/>
    </location>
</feature>
<dbReference type="GO" id="GO:0016020">
    <property type="term" value="C:membrane"/>
    <property type="evidence" value="ECO:0007669"/>
    <property type="project" value="UniProtKB-SubCell"/>
</dbReference>
<feature type="non-terminal residue" evidence="7">
    <location>
        <position position="253"/>
    </location>
</feature>
<organism evidence="7 8">
    <name type="scientific">Triparma laevis f. longispina</name>
    <dbReference type="NCBI Taxonomy" id="1714387"/>
    <lineage>
        <taxon>Eukaryota</taxon>
        <taxon>Sar</taxon>
        <taxon>Stramenopiles</taxon>
        <taxon>Ochrophyta</taxon>
        <taxon>Bolidophyceae</taxon>
        <taxon>Parmales</taxon>
        <taxon>Triparmaceae</taxon>
        <taxon>Triparma</taxon>
    </lineage>
</organism>
<evidence type="ECO:0000256" key="3">
    <source>
        <dbReference type="ARBA" id="ARBA00022989"/>
    </source>
</evidence>
<accession>A0A9W7AQK6</accession>
<dbReference type="InterPro" id="IPR004853">
    <property type="entry name" value="Sugar_P_trans_dom"/>
</dbReference>
<dbReference type="AlphaFoldDB" id="A0A9W7AQK6"/>
<dbReference type="PANTHER" id="PTHR11132">
    <property type="entry name" value="SOLUTE CARRIER FAMILY 35"/>
    <property type="match status" value="1"/>
</dbReference>
<evidence type="ECO:0000256" key="5">
    <source>
        <dbReference type="SAM" id="Phobius"/>
    </source>
</evidence>
<gene>
    <name evidence="7" type="ORF">TrLO_g3788</name>
</gene>
<evidence type="ECO:0000256" key="4">
    <source>
        <dbReference type="ARBA" id="ARBA00023136"/>
    </source>
</evidence>
<dbReference type="OrthoDB" id="47302at2759"/>
<feature type="transmembrane region" description="Helical" evidence="5">
    <location>
        <begin position="43"/>
        <end position="63"/>
    </location>
</feature>
<feature type="transmembrane region" description="Helical" evidence="5">
    <location>
        <begin position="92"/>
        <end position="112"/>
    </location>
</feature>
<evidence type="ECO:0000256" key="1">
    <source>
        <dbReference type="ARBA" id="ARBA00004141"/>
    </source>
</evidence>
<dbReference type="InterPro" id="IPR050186">
    <property type="entry name" value="TPT_transporter"/>
</dbReference>
<keyword evidence="2 5" id="KW-0812">Transmembrane</keyword>
<keyword evidence="8" id="KW-1185">Reference proteome</keyword>
<dbReference type="Proteomes" id="UP001165122">
    <property type="component" value="Unassembled WGS sequence"/>
</dbReference>
<evidence type="ECO:0000313" key="7">
    <source>
        <dbReference type="EMBL" id="GMH77376.1"/>
    </source>
</evidence>
<feature type="transmembrane region" description="Helical" evidence="5">
    <location>
        <begin position="214"/>
        <end position="239"/>
    </location>
</feature>
<proteinExistence type="predicted"/>
<protein>
    <recommendedName>
        <fullName evidence="6">Sugar phosphate transporter domain-containing protein</fullName>
    </recommendedName>
</protein>
<dbReference type="SUPFAM" id="SSF103481">
    <property type="entry name" value="Multidrug resistance efflux transporter EmrE"/>
    <property type="match status" value="1"/>
</dbReference>